<proteinExistence type="predicted"/>
<feature type="domain" description="SRCR" evidence="6">
    <location>
        <begin position="219"/>
        <end position="322"/>
    </location>
</feature>
<accession>A0A8S3R4P6</accession>
<feature type="disulfide bond" evidence="5">
    <location>
        <begin position="1193"/>
        <end position="1203"/>
    </location>
</feature>
<comment type="caution">
    <text evidence="5">Lacks conserved residue(s) required for the propagation of feature annotation.</text>
</comment>
<feature type="domain" description="SRCR" evidence="6">
    <location>
        <begin position="1291"/>
        <end position="1397"/>
    </location>
</feature>
<evidence type="ECO:0000313" key="8">
    <source>
        <dbReference type="Proteomes" id="UP000683360"/>
    </source>
</evidence>
<dbReference type="PANTHER" id="PTHR19331">
    <property type="entry name" value="SCAVENGER RECEPTOR DOMAIN-CONTAINING"/>
    <property type="match status" value="1"/>
</dbReference>
<feature type="domain" description="SRCR" evidence="6">
    <location>
        <begin position="8"/>
        <end position="106"/>
    </location>
</feature>
<feature type="domain" description="SRCR" evidence="6">
    <location>
        <begin position="332"/>
        <end position="435"/>
    </location>
</feature>
<dbReference type="PROSITE" id="PS50287">
    <property type="entry name" value="SRCR_2"/>
    <property type="match status" value="15"/>
</dbReference>
<feature type="disulfide bond" evidence="5">
    <location>
        <begin position="31"/>
        <end position="95"/>
    </location>
</feature>
<keyword evidence="3 5" id="KW-1015">Disulfide bond</keyword>
<evidence type="ECO:0000259" key="6">
    <source>
        <dbReference type="PROSITE" id="PS50287"/>
    </source>
</evidence>
<feature type="disulfide bond" evidence="5">
    <location>
        <begin position="1364"/>
        <end position="1374"/>
    </location>
</feature>
<dbReference type="Gene3D" id="3.10.250.10">
    <property type="entry name" value="SRCR-like domain"/>
    <property type="match status" value="15"/>
</dbReference>
<feature type="domain" description="SRCR" evidence="6">
    <location>
        <begin position="1655"/>
        <end position="1753"/>
    </location>
</feature>
<feature type="domain" description="SRCR" evidence="6">
    <location>
        <begin position="671"/>
        <end position="774"/>
    </location>
</feature>
<evidence type="ECO:0000256" key="2">
    <source>
        <dbReference type="ARBA" id="ARBA00022737"/>
    </source>
</evidence>
<keyword evidence="8" id="KW-1185">Reference proteome</keyword>
<feature type="domain" description="SRCR" evidence="6">
    <location>
        <begin position="445"/>
        <end position="548"/>
    </location>
</feature>
<gene>
    <name evidence="7" type="ORF">MEDL_17090</name>
</gene>
<sequence>MIIDPAIRIDIQPDGRLLAFDPFKGTYGTVCSNHWDDVDADVLCSSNGLSNSGQAKSLTRDWTYHREVFGLYCTGNEVNFNDCMMDRYDTTFGGCDNMEDAAIECNNDQKVAIDISSDGRVLYIENGTTESICSYEWDDIDASVLCRNLGLGMWGRAKYLSRDWSYDRRGLYGVFCTGNETDIFDCHFNEKDTTLGMCYQMDDAAVDCYTNSMPMTQFWNDKNGTLAVNSDGRVLYTENGTTETICSYEWDDIDAGVLCRHLGLGMSGGAKYLPRDWSYDRANAYGVFCMGNETDAFDCYVNENDTTHGMCYQMDDAAVDCHPYSMPMNQFWNDKNGTLAVNSDGRVLYTENGTTETICSYEWDDIDAGVLCRHLGLGMSGEAKYLPRDWSYDRANAYGVFCMGNETDAFDCYVNENDTTHGMCYQMDDAAVDCHPYSMPMNQFWNDKNGTLAVNSDGRVLYTENGTTETICSYEWDDIDAGVLCRHLGLGMSGEAKYLPRDWSYDRANAYGVFCMGNETDAFDCYVNENDTTHGMCYQMDDAAVDCHPYSMPMNQFWNDKNGTLAVNSDGRVLYTENGTTETICSYEWDDIDAGVLCRHLGLGMSGGAKYLPRDWSYDRANAYGVFCMGNETDAFDCYVNENDTTHGMCYHMDDAAVDCHPYSMPMNQFWNDKNGTLAVNSDGRVLYTENGTTETICSYEWDDIDAGVLCRHLGLGMSGGAKYLPRDWSYDRANAYGVFCMGNETDAFDCYVNENDTTHGMCYHMDDAAVDCHPYSMPMNQFWNDKNGTLAVNSDGRVLYTENGTTETICSYEWDDIDAGVLCRHLGLGMSGGAKYLPRDWSYDRANAYGVFCMGNETDAFDCYVNENDTTHGMCYHMDDAAVDCHPYSMPMNQFWNDKNGTLAVNSDGRVLYTENGTTETICSYEWDDIDAGVLCRHLGLGMSGGAKYLPRDWSYDRANAYGVFCMGNETDAFDCYVNENDTTHGMCYHMDDAAVDCHPYSMPMNQFWNDKNGTLAVNSDGRVLYTENGTTETICSYEWDDIDAGVLCRHLGLGMSGGAKYLPRDWSYDRANAYGVFCMGNETDAFDCYVNENDTTHGMCYHMDDAAVDCHPYSMPMNQFWNDKNGTLAVNSDGRVLYTENGTTETICSYEWDDIDAGVLCRHLGLGMSGGAKYLPRDWSYDRANAYGVFCMGNETDAFDCYVNENDTTHGMCYHMDDAAVDCHPYSMPMNQFWNDKNGTLAVNSDGRVLYTENGTTETICSYEWDDIDAGVLYVDILGLECQEEPNICRATDDKNGTLAVNSDGRVLYTENGTTETICSYEWDDIDAGVLCRHLGLGMSGGAKYLPRDWSYDRANAYGVFCMGNETDAFDCYVNENDTTHGMCYHMDDAAVDCHPYSMPMNQFWSKSNSYIAYTYKESKLNMTKNGTLAVNSDGRVLYTENGTTETICSYEWDDIDAGVLCRHLGLGMSGGAKYLPRDWSYDRANAYGVFCMGNETDAFDCYVNENDTTHGMCYHMDDAAVDCHPYSMPMNQFWNDKKGTLAVNSDGRVLYTENGTTETICSYEWDDIDAGVLCRHLGLGMSGGAKYLPRDWSYDRANAYGVFCMGNETDAFDCYVNENDTTHGMCYQMDDAAVDCHPYSMPMNQFWNDKTGTLAVNSDGRVLYTENGTTETICSYEWDDIDAGVLCRHLGLGMSGGAKYLPRDWSYDRANAYGVFCMGNETDAFDCYVNENDTTNGMCYQMDDAAVECNSSSINGSPLVQNESSQVTCFDNISTTAIYVSMLSKITFQITPAFSSIIGSSIMVNSQVAQWALTASIQTTPYSMSHVIQNTPTTPAFSSMIGSSMLQNSQAPALTTSVPPQTMSHVIQTTQTTIAFSNINGSPLVQNSQAPALTTSVPPQSMSHVIQNTPTTITLSSINGSPLVQNSQAPVLTTSVPPQSMSHVIQNTPTTPAFSSIIGSSIMGNSQTPALTASIPPHSMSHVIQNTPTTPAFSSIIGSSIMGNTQAPALTTSIPPNSVSCYSKYTNHSNIEQH</sequence>
<comment type="caution">
    <text evidence="7">The sequence shown here is derived from an EMBL/GenBank/DDBJ whole genome shotgun (WGS) entry which is preliminary data.</text>
</comment>
<feature type="domain" description="SRCR" evidence="6">
    <location>
        <begin position="1010"/>
        <end position="1113"/>
    </location>
</feature>
<feature type="disulfide bond" evidence="5">
    <location>
        <begin position="1494"/>
        <end position="1504"/>
    </location>
</feature>
<feature type="disulfide bond" evidence="5">
    <location>
        <begin position="1720"/>
        <end position="1730"/>
    </location>
</feature>
<protein>
    <recommendedName>
        <fullName evidence="6">SRCR domain-containing protein</fullName>
    </recommendedName>
</protein>
<dbReference type="PANTHER" id="PTHR19331:SF465">
    <property type="entry name" value="EGG PEPTIDE SPERACT RECEPTOR"/>
    <property type="match status" value="1"/>
</dbReference>
<feature type="domain" description="SRCR" evidence="6">
    <location>
        <begin position="103"/>
        <end position="209"/>
    </location>
</feature>
<dbReference type="GO" id="GO:0016020">
    <property type="term" value="C:membrane"/>
    <property type="evidence" value="ECO:0007669"/>
    <property type="project" value="InterPro"/>
</dbReference>
<feature type="disulfide bond" evidence="5">
    <location>
        <begin position="44"/>
        <end position="105"/>
    </location>
</feature>
<evidence type="ECO:0000256" key="4">
    <source>
        <dbReference type="ARBA" id="ARBA00023180"/>
    </source>
</evidence>
<reference evidence="7" key="1">
    <citation type="submission" date="2021-03" db="EMBL/GenBank/DDBJ databases">
        <authorList>
            <person name="Bekaert M."/>
        </authorList>
    </citation>
    <scope>NUCLEOTIDE SEQUENCE</scope>
</reference>
<evidence type="ECO:0000256" key="1">
    <source>
        <dbReference type="ARBA" id="ARBA00022729"/>
    </source>
</evidence>
<feature type="domain" description="SRCR" evidence="6">
    <location>
        <begin position="558"/>
        <end position="661"/>
    </location>
</feature>
<dbReference type="Pfam" id="PF00530">
    <property type="entry name" value="SRCR"/>
    <property type="match status" value="15"/>
</dbReference>
<keyword evidence="1" id="KW-0732">Signal</keyword>
<organism evidence="7 8">
    <name type="scientific">Mytilus edulis</name>
    <name type="common">Blue mussel</name>
    <dbReference type="NCBI Taxonomy" id="6550"/>
    <lineage>
        <taxon>Eukaryota</taxon>
        <taxon>Metazoa</taxon>
        <taxon>Spiralia</taxon>
        <taxon>Lophotrochozoa</taxon>
        <taxon>Mollusca</taxon>
        <taxon>Bivalvia</taxon>
        <taxon>Autobranchia</taxon>
        <taxon>Pteriomorphia</taxon>
        <taxon>Mytilida</taxon>
        <taxon>Mytiloidea</taxon>
        <taxon>Mytilidae</taxon>
        <taxon>Mytilinae</taxon>
        <taxon>Mytilus</taxon>
    </lineage>
</organism>
<feature type="disulfide bond" evidence="5">
    <location>
        <begin position="741"/>
        <end position="751"/>
    </location>
</feature>
<feature type="domain" description="SRCR" evidence="6">
    <location>
        <begin position="897"/>
        <end position="1000"/>
    </location>
</feature>
<feature type="domain" description="SRCR" evidence="6">
    <location>
        <begin position="784"/>
        <end position="887"/>
    </location>
</feature>
<dbReference type="OrthoDB" id="6123870at2759"/>
<evidence type="ECO:0000313" key="7">
    <source>
        <dbReference type="EMBL" id="CAG2202621.1"/>
    </source>
</evidence>
<feature type="disulfide bond" evidence="5">
    <location>
        <begin position="967"/>
        <end position="977"/>
    </location>
</feature>
<dbReference type="InterPro" id="IPR001190">
    <property type="entry name" value="SRCR"/>
</dbReference>
<feature type="disulfide bond" evidence="5">
    <location>
        <begin position="289"/>
        <end position="299"/>
    </location>
</feature>
<feature type="domain" description="SRCR" evidence="6">
    <location>
        <begin position="1542"/>
        <end position="1640"/>
    </location>
</feature>
<keyword evidence="2" id="KW-0677">Repeat</keyword>
<evidence type="ECO:0000256" key="5">
    <source>
        <dbReference type="PROSITE-ProRule" id="PRU00196"/>
    </source>
</evidence>
<feature type="domain" description="SRCR" evidence="6">
    <location>
        <begin position="1423"/>
        <end position="1527"/>
    </location>
</feature>
<dbReference type="SUPFAM" id="SSF56487">
    <property type="entry name" value="SRCR-like"/>
    <property type="match status" value="15"/>
</dbReference>
<name>A0A8S3R4P6_MYTED</name>
<dbReference type="EMBL" id="CAJPWZ010000892">
    <property type="protein sequence ID" value="CAG2202621.1"/>
    <property type="molecule type" value="Genomic_DNA"/>
</dbReference>
<feature type="disulfide bond" evidence="5">
    <location>
        <begin position="1607"/>
        <end position="1617"/>
    </location>
</feature>
<feature type="domain" description="SRCR" evidence="6">
    <location>
        <begin position="1123"/>
        <end position="1226"/>
    </location>
</feature>
<dbReference type="Proteomes" id="UP000683360">
    <property type="component" value="Unassembled WGS sequence"/>
</dbReference>
<feature type="disulfide bond" evidence="5">
    <location>
        <begin position="176"/>
        <end position="186"/>
    </location>
</feature>
<feature type="disulfide bond" evidence="5">
    <location>
        <begin position="628"/>
        <end position="638"/>
    </location>
</feature>
<feature type="disulfide bond" evidence="5">
    <location>
        <begin position="854"/>
        <end position="864"/>
    </location>
</feature>
<feature type="disulfide bond" evidence="5">
    <location>
        <begin position="402"/>
        <end position="412"/>
    </location>
</feature>
<dbReference type="InterPro" id="IPR036772">
    <property type="entry name" value="SRCR-like_dom_sf"/>
</dbReference>
<keyword evidence="4" id="KW-0325">Glycoprotein</keyword>
<evidence type="ECO:0000256" key="3">
    <source>
        <dbReference type="ARBA" id="ARBA00023157"/>
    </source>
</evidence>
<feature type="disulfide bond" evidence="5">
    <location>
        <begin position="73"/>
        <end position="83"/>
    </location>
</feature>
<feature type="disulfide bond" evidence="5">
    <location>
        <begin position="1080"/>
        <end position="1090"/>
    </location>
</feature>
<feature type="disulfide bond" evidence="5">
    <location>
        <begin position="515"/>
        <end position="525"/>
    </location>
</feature>
<dbReference type="SMART" id="SM00202">
    <property type="entry name" value="SR"/>
    <property type="match status" value="15"/>
</dbReference>